<comment type="caution">
    <text evidence="2">The sequence shown here is derived from an EMBL/GenBank/DDBJ whole genome shotgun (WGS) entry which is preliminary data.</text>
</comment>
<dbReference type="EMBL" id="MUBJ01000023">
    <property type="protein sequence ID" value="OTA14789.1"/>
    <property type="molecule type" value="Genomic_DNA"/>
</dbReference>
<feature type="transmembrane region" description="Helical" evidence="1">
    <location>
        <begin position="20"/>
        <end position="37"/>
    </location>
</feature>
<feature type="transmembrane region" description="Helical" evidence="1">
    <location>
        <begin position="206"/>
        <end position="238"/>
    </location>
</feature>
<feature type="transmembrane region" description="Helical" evidence="1">
    <location>
        <begin position="90"/>
        <end position="108"/>
    </location>
</feature>
<accession>A0A1Y2S804</accession>
<feature type="transmembrane region" description="Helical" evidence="1">
    <location>
        <begin position="356"/>
        <end position="387"/>
    </location>
</feature>
<keyword evidence="1" id="KW-0812">Transmembrane</keyword>
<gene>
    <name evidence="2" type="ORF">Xvie_03343</name>
</gene>
<proteinExistence type="predicted"/>
<evidence type="ECO:0000256" key="1">
    <source>
        <dbReference type="SAM" id="Phobius"/>
    </source>
</evidence>
<protein>
    <recommendedName>
        <fullName evidence="4">Wzy</fullName>
    </recommendedName>
</protein>
<keyword evidence="1" id="KW-0472">Membrane</keyword>
<name>A0A1Y2S804_9GAMM</name>
<dbReference type="Proteomes" id="UP000194350">
    <property type="component" value="Unassembled WGS sequence"/>
</dbReference>
<evidence type="ECO:0000313" key="2">
    <source>
        <dbReference type="EMBL" id="OTA14789.1"/>
    </source>
</evidence>
<organism evidence="2 3">
    <name type="scientific">Xenorhabdus vietnamensis</name>
    <dbReference type="NCBI Taxonomy" id="351656"/>
    <lineage>
        <taxon>Bacteria</taxon>
        <taxon>Pseudomonadati</taxon>
        <taxon>Pseudomonadota</taxon>
        <taxon>Gammaproteobacteria</taxon>
        <taxon>Enterobacterales</taxon>
        <taxon>Morganellaceae</taxon>
        <taxon>Xenorhabdus</taxon>
    </lineage>
</organism>
<feature type="transmembrane region" description="Helical" evidence="1">
    <location>
        <begin position="244"/>
        <end position="271"/>
    </location>
</feature>
<feature type="transmembrane region" description="Helical" evidence="1">
    <location>
        <begin position="182"/>
        <end position="199"/>
    </location>
</feature>
<feature type="transmembrane region" description="Helical" evidence="1">
    <location>
        <begin position="329"/>
        <end position="350"/>
    </location>
</feature>
<sequence length="400" mass="46575">MNTLLLTLSILSASLISFNPYINIITLFFSFSSFIYCKTNNYNINYKFIKVIFGISLILLSFLSLSFILFSIENSNIFTSFKDNTIINNSINKFISIINYFMISISLFRIKEDHDCIAKVISKVLNVHLIFFYIQTIVIYSTGYYVDIVKFITGEESRYINVWHNTANSIILYRPTGLLVEPSTYAVVLSSLLIPLYLIRKKISILFILSMISLLICNSSVGKILFVLIFIIIIQKIYIRKVKIYNFILLTLLCIISIVAIVYPSLIDIFISRAQYTLKLRIETIRLILDRDLWDLIIGKGYFLIEDKIYNSNLNEMNREYATIADIGFILYSFSVSLILSLILFIFIFLNLKRKIYYFIPILALLITKLNFEHSIFWISITLIILISQKRQYENNLTNS</sequence>
<feature type="transmembrane region" description="Helical" evidence="1">
    <location>
        <begin position="120"/>
        <end position="140"/>
    </location>
</feature>
<feature type="transmembrane region" description="Helical" evidence="1">
    <location>
        <begin position="49"/>
        <end position="70"/>
    </location>
</feature>
<evidence type="ECO:0008006" key="4">
    <source>
        <dbReference type="Google" id="ProtNLM"/>
    </source>
</evidence>
<evidence type="ECO:0000313" key="3">
    <source>
        <dbReference type="Proteomes" id="UP000194350"/>
    </source>
</evidence>
<keyword evidence="3" id="KW-1185">Reference proteome</keyword>
<reference evidence="2 3" key="1">
    <citation type="submission" date="2016-10" db="EMBL/GenBank/DDBJ databases">
        <title>Systematic genetic and metabolomic analysis of Xenorhabdus and Photorhabdus spp., highlights the requirements for a dual symbiotic and pathogenic life style.</title>
        <authorList>
            <person name="Tobias N.J."/>
            <person name="Wolff H."/>
            <person name="Djahanschiri B."/>
            <person name="Pidot S.J."/>
            <person name="Stinear T.P."/>
            <person name="Ebersberger I."/>
            <person name="Bode H.B."/>
        </authorList>
    </citation>
    <scope>NUCLEOTIDE SEQUENCE [LARGE SCALE GENOMIC DNA]</scope>
    <source>
        <strain evidence="2 3">DSM 22392</strain>
    </source>
</reference>
<dbReference type="STRING" id="351656.Xvie_03343"/>
<keyword evidence="1" id="KW-1133">Transmembrane helix</keyword>
<dbReference type="AlphaFoldDB" id="A0A1Y2S804"/>